<protein>
    <recommendedName>
        <fullName evidence="1">Methyltransferase domain-containing protein</fullName>
    </recommendedName>
</protein>
<dbReference type="Proteomes" id="UP001211907">
    <property type="component" value="Unassembled WGS sequence"/>
</dbReference>
<gene>
    <name evidence="2" type="ORF">HK100_002581</name>
</gene>
<evidence type="ECO:0000259" key="1">
    <source>
        <dbReference type="Pfam" id="PF13649"/>
    </source>
</evidence>
<feature type="domain" description="Methyltransferase" evidence="1">
    <location>
        <begin position="85"/>
        <end position="186"/>
    </location>
</feature>
<name>A0AAD5TD23_9FUNG</name>
<accession>A0AAD5TD23</accession>
<dbReference type="AlphaFoldDB" id="A0AAD5TD23"/>
<dbReference type="EMBL" id="JADGJH010000160">
    <property type="protein sequence ID" value="KAJ3135573.1"/>
    <property type="molecule type" value="Genomic_DNA"/>
</dbReference>
<dbReference type="InterPro" id="IPR041698">
    <property type="entry name" value="Methyltransf_25"/>
</dbReference>
<organism evidence="2 3">
    <name type="scientific">Physocladia obscura</name>
    <dbReference type="NCBI Taxonomy" id="109957"/>
    <lineage>
        <taxon>Eukaryota</taxon>
        <taxon>Fungi</taxon>
        <taxon>Fungi incertae sedis</taxon>
        <taxon>Chytridiomycota</taxon>
        <taxon>Chytridiomycota incertae sedis</taxon>
        <taxon>Chytridiomycetes</taxon>
        <taxon>Chytridiales</taxon>
        <taxon>Chytriomycetaceae</taxon>
        <taxon>Physocladia</taxon>
    </lineage>
</organism>
<keyword evidence="3" id="KW-1185">Reference proteome</keyword>
<proteinExistence type="predicted"/>
<dbReference type="SUPFAM" id="SSF53335">
    <property type="entry name" value="S-adenosyl-L-methionine-dependent methyltransferases"/>
    <property type="match status" value="1"/>
</dbReference>
<reference evidence="2" key="1">
    <citation type="submission" date="2020-05" db="EMBL/GenBank/DDBJ databases">
        <title>Phylogenomic resolution of chytrid fungi.</title>
        <authorList>
            <person name="Stajich J.E."/>
            <person name="Amses K."/>
            <person name="Simmons R."/>
            <person name="Seto K."/>
            <person name="Myers J."/>
            <person name="Bonds A."/>
            <person name="Quandt C.A."/>
            <person name="Barry K."/>
            <person name="Liu P."/>
            <person name="Grigoriev I."/>
            <person name="Longcore J.E."/>
            <person name="James T.Y."/>
        </authorList>
    </citation>
    <scope>NUCLEOTIDE SEQUENCE</scope>
    <source>
        <strain evidence="2">JEL0513</strain>
    </source>
</reference>
<comment type="caution">
    <text evidence="2">The sequence shown here is derived from an EMBL/GenBank/DDBJ whole genome shotgun (WGS) entry which is preliminary data.</text>
</comment>
<dbReference type="InterPro" id="IPR029063">
    <property type="entry name" value="SAM-dependent_MTases_sf"/>
</dbReference>
<evidence type="ECO:0000313" key="3">
    <source>
        <dbReference type="Proteomes" id="UP001211907"/>
    </source>
</evidence>
<dbReference type="CDD" id="cd02440">
    <property type="entry name" value="AdoMet_MTases"/>
    <property type="match status" value="1"/>
</dbReference>
<dbReference type="Pfam" id="PF13649">
    <property type="entry name" value="Methyltransf_25"/>
    <property type="match status" value="1"/>
</dbReference>
<sequence>MDTAKFAGQRSAYSEISAFSEFRSFEVSERHATEMNQDPSVALYTTLAKDYRAGPKDFVPGFSDIHRMVIQLLDEKLKHDQSPRVLVLGAGGGLELKAMADDREAWTFLAIDPSEPMLESAKSFVGASIAGSRVKWITGYIRDASAEVHDRCDAGTCLMTLHMIPDNASDEGKLETLKQIRKRLAPNAPFVVLDNCMDPKDSNYLVLLNRYIQFAVGSGVPEDIVRKFADTLDKHARDRNITVSPEREEELFRLAGFTNCSLFYAGLTWRGWVMNS</sequence>
<evidence type="ECO:0000313" key="2">
    <source>
        <dbReference type="EMBL" id="KAJ3135573.1"/>
    </source>
</evidence>
<dbReference type="Gene3D" id="3.40.50.150">
    <property type="entry name" value="Vaccinia Virus protein VP39"/>
    <property type="match status" value="1"/>
</dbReference>